<dbReference type="Pfam" id="PF16861">
    <property type="entry name" value="Carbam_trans_C"/>
    <property type="match status" value="1"/>
</dbReference>
<evidence type="ECO:0000259" key="2">
    <source>
        <dbReference type="Pfam" id="PF02543"/>
    </source>
</evidence>
<organism evidence="5 6">
    <name type="scientific">Polyangium sorediatum</name>
    <dbReference type="NCBI Taxonomy" id="889274"/>
    <lineage>
        <taxon>Bacteria</taxon>
        <taxon>Pseudomonadati</taxon>
        <taxon>Myxococcota</taxon>
        <taxon>Polyangia</taxon>
        <taxon>Polyangiales</taxon>
        <taxon>Polyangiaceae</taxon>
        <taxon>Polyangium</taxon>
    </lineage>
</organism>
<dbReference type="Gene3D" id="3.90.870.20">
    <property type="entry name" value="Carbamoyltransferase, C-terminal domain"/>
    <property type="match status" value="1"/>
</dbReference>
<sequence length="909" mass="98653">MYVLGINAAYHESAACLVQDGQIVAAIEEERLSRRKHGKDAEPSNGQVLPLLAIQHCLDVAGIKLGDVSWVGYSLEPRARLQNKHFSDRVVPGGWGSAAGEQLFFDLVQRVPAELLSMGMTGEFKWVGHHLAHAASAFYPSPFQEAAVLCIDGIGETGSTLFTYGRGARMDVLDEIAYPSSLGFLWEKFSKFLGFSDYDACKVMGLASYGDPAKYLRPFERLLTLEPEGRFALDGEALRFRVEDYVPIEAMFGISRRKKGDPILAAHEDIAAALQEITNRTLTHMVGHLAKRTGSKNLCMAGGVALNCVANRIAFEASPFERLYVQPAAHDAGTALGAALYVRHAMLGHQERFPAPHPYAGPRFDDAAIERALVAADVVYERVPDIERKAAELIAAGNIVGWFQGAMEFGPRALGNRSLLADPRNPSMKRILNDRVKHREEFRPFAPSVLAEEAGQWFCIEKSTPTSDFMLLAYPARPERKDSIPAVVHVDATSRIQTVRAETNPRYHKLISAFREITGVPMVLNTSFNDNEPIVCTPEDAVATFKGTRIDALAIGNFLVEARRQSGKTADGASREAPVVPGGMSAADLFNGFVGANVIRALQHLDVLDALDPVVPADVDALSRAAGVAAERITPLLAAATSLGILAPRGGGYVLTSTGVDVRQHVGFFIWAVGGYGRMFAELGALARSSEPRPMDLIDRGDVALGSDLCNTRLMRQTILDAFVAQDFSMMVDLGCGNAGRLIDICTAKAGVRGIGFDLSAVAVALAKNNVAARGLSDRVGVHQANVLDMQQLEELAPEIRKADLVTSFMMLHDLFNAAPPAVVLQGIRRGFPAARRFLFADTFRMPEGEAGVRPPIFNLGFQLTHSVMALDLFTPALYREAFEAADMRLRQQIALGVPNTYLFVVDAA</sequence>
<name>A0ABT6NYI6_9BACT</name>
<evidence type="ECO:0000259" key="4">
    <source>
        <dbReference type="Pfam" id="PF16861"/>
    </source>
</evidence>
<dbReference type="Gene3D" id="1.10.10.10">
    <property type="entry name" value="Winged helix-like DNA-binding domain superfamily/Winged helix DNA-binding domain"/>
    <property type="match status" value="1"/>
</dbReference>
<dbReference type="InterPro" id="IPR036388">
    <property type="entry name" value="WH-like_DNA-bd_sf"/>
</dbReference>
<feature type="domain" description="Methyltransferase" evidence="3">
    <location>
        <begin position="731"/>
        <end position="818"/>
    </location>
</feature>
<dbReference type="Pfam" id="PF13847">
    <property type="entry name" value="Methyltransf_31"/>
    <property type="match status" value="1"/>
</dbReference>
<dbReference type="InterPro" id="IPR031730">
    <property type="entry name" value="Carbam_trans_C"/>
</dbReference>
<accession>A0ABT6NYI6</accession>
<keyword evidence="6" id="KW-1185">Reference proteome</keyword>
<dbReference type="InterPro" id="IPR043129">
    <property type="entry name" value="ATPase_NBD"/>
</dbReference>
<evidence type="ECO:0000313" key="5">
    <source>
        <dbReference type="EMBL" id="MDI1433378.1"/>
    </source>
</evidence>
<reference evidence="5 6" key="1">
    <citation type="submission" date="2023-04" db="EMBL/GenBank/DDBJ databases">
        <title>The genome sequence of Polyangium sorediatum DSM14670.</title>
        <authorList>
            <person name="Zhang X."/>
        </authorList>
    </citation>
    <scope>NUCLEOTIDE SEQUENCE [LARGE SCALE GENOMIC DNA]</scope>
    <source>
        <strain evidence="5 6">DSM 14670</strain>
    </source>
</reference>
<dbReference type="SUPFAM" id="SSF53067">
    <property type="entry name" value="Actin-like ATPase domain"/>
    <property type="match status" value="1"/>
</dbReference>
<feature type="domain" description="Carbamoyltransferase" evidence="2">
    <location>
        <begin position="3"/>
        <end position="340"/>
    </location>
</feature>
<dbReference type="PANTHER" id="PTHR34847:SF1">
    <property type="entry name" value="NODULATION PROTEIN U"/>
    <property type="match status" value="1"/>
</dbReference>
<dbReference type="SUPFAM" id="SSF53335">
    <property type="entry name" value="S-adenosyl-L-methionine-dependent methyltransferases"/>
    <property type="match status" value="1"/>
</dbReference>
<proteinExistence type="inferred from homology"/>
<gene>
    <name evidence="5" type="ORF">QHF89_28030</name>
</gene>
<dbReference type="InterPro" id="IPR029063">
    <property type="entry name" value="SAM-dependent_MTases_sf"/>
</dbReference>
<dbReference type="Gene3D" id="3.40.50.150">
    <property type="entry name" value="Vaccinia Virus protein VP39"/>
    <property type="match status" value="1"/>
</dbReference>
<dbReference type="InterPro" id="IPR025714">
    <property type="entry name" value="Methyltranfer_dom"/>
</dbReference>
<dbReference type="Proteomes" id="UP001160301">
    <property type="component" value="Unassembled WGS sequence"/>
</dbReference>
<dbReference type="PANTHER" id="PTHR34847">
    <property type="entry name" value="NODULATION PROTEIN U"/>
    <property type="match status" value="1"/>
</dbReference>
<dbReference type="Gene3D" id="3.30.420.40">
    <property type="match status" value="2"/>
</dbReference>
<dbReference type="Pfam" id="PF02543">
    <property type="entry name" value="Carbam_trans_N"/>
    <property type="match status" value="1"/>
</dbReference>
<evidence type="ECO:0000313" key="6">
    <source>
        <dbReference type="Proteomes" id="UP001160301"/>
    </source>
</evidence>
<dbReference type="EMBL" id="JARZHI010000029">
    <property type="protein sequence ID" value="MDI1433378.1"/>
    <property type="molecule type" value="Genomic_DNA"/>
</dbReference>
<comment type="caution">
    <text evidence="5">The sequence shown here is derived from an EMBL/GenBank/DDBJ whole genome shotgun (WGS) entry which is preliminary data.</text>
</comment>
<protein>
    <submittedName>
        <fullName evidence="5">Carbamoyltransferase C-terminal domain-containing protein</fullName>
    </submittedName>
</protein>
<dbReference type="InterPro" id="IPR038152">
    <property type="entry name" value="Carbam_trans_C_sf"/>
</dbReference>
<comment type="similarity">
    <text evidence="1">Belongs to the NodU/CmcH family.</text>
</comment>
<dbReference type="CDD" id="cd24098">
    <property type="entry name" value="ASKHA_NBD_TobZ_N"/>
    <property type="match status" value="1"/>
</dbReference>
<evidence type="ECO:0000259" key="3">
    <source>
        <dbReference type="Pfam" id="PF13847"/>
    </source>
</evidence>
<dbReference type="InterPro" id="IPR051338">
    <property type="entry name" value="NodU/CmcH_Carbamoyltrnsfr"/>
</dbReference>
<feature type="domain" description="Carbamoyltransferase C-terminal" evidence="4">
    <location>
        <begin position="391"/>
        <end position="561"/>
    </location>
</feature>
<dbReference type="InterPro" id="IPR003696">
    <property type="entry name" value="Carbtransf_dom"/>
</dbReference>
<evidence type="ECO:0000256" key="1">
    <source>
        <dbReference type="ARBA" id="ARBA00006129"/>
    </source>
</evidence>